<evidence type="ECO:0000256" key="2">
    <source>
        <dbReference type="ARBA" id="ARBA00022833"/>
    </source>
</evidence>
<feature type="compositionally biased region" description="Basic and acidic residues" evidence="4">
    <location>
        <begin position="67"/>
        <end position="78"/>
    </location>
</feature>
<organism evidence="7 8">
    <name type="scientific">Mucor flavus</name>
    <dbReference type="NCBI Taxonomy" id="439312"/>
    <lineage>
        <taxon>Eukaryota</taxon>
        <taxon>Fungi</taxon>
        <taxon>Fungi incertae sedis</taxon>
        <taxon>Mucoromycota</taxon>
        <taxon>Mucoromycotina</taxon>
        <taxon>Mucoromycetes</taxon>
        <taxon>Mucorales</taxon>
        <taxon>Mucorineae</taxon>
        <taxon>Mucoraceae</taxon>
        <taxon>Mucor</taxon>
    </lineage>
</organism>
<evidence type="ECO:0000259" key="5">
    <source>
        <dbReference type="PROSITE" id="PS50023"/>
    </source>
</evidence>
<feature type="region of interest" description="Disordered" evidence="4">
    <location>
        <begin position="1"/>
        <end position="131"/>
    </location>
</feature>
<dbReference type="Gene3D" id="3.40.50.300">
    <property type="entry name" value="P-loop containing nucleotide triphosphate hydrolases"/>
    <property type="match status" value="1"/>
</dbReference>
<evidence type="ECO:0000256" key="4">
    <source>
        <dbReference type="SAM" id="MobiDB-lite"/>
    </source>
</evidence>
<dbReference type="Gene3D" id="2.10.110.10">
    <property type="entry name" value="Cysteine Rich Protein"/>
    <property type="match status" value="2"/>
</dbReference>
<dbReference type="PROSITE" id="PS50238">
    <property type="entry name" value="RHOGAP"/>
    <property type="match status" value="1"/>
</dbReference>
<feature type="domain" description="LIM zinc-binding" evidence="5">
    <location>
        <begin position="723"/>
        <end position="794"/>
    </location>
</feature>
<sequence>MSKSVPKRSIKDHFAVVPKKPKKEIKMHPLFLKKAKVEEKVSPSPQPEPSKLKATPERTKLKATPELTKEKATPEPTKKKGATPEPIKTMEPIKVAVPERIKSVESSPTKQPSKARKRRPQTQTTQFDTHDYFMRQKLKRESRQSVPLPKPFTACAPPLDREAIEERMNQAYPRWKKDVRCRTFFDKMMLKDNNETNRKVMWCDKYRPDRVEELLGFVPDFEYLRDWLNVLKIQKDASKKATLEGNEQVYNVILMVGGHGTGKTATAYTAAKETGYAVFEINSSTRRAGKDVARMVGEMTASHLVRFDHQAKKRKQGETIIMRDTVKKPKKVDISMHFKRMLTMATKETTDAEEKEVGFVEPKKEEDDIVMKDIVVDDEDEDEDDTKEPALPCDNIIKDQHKQSLVLLEEVDILFEEDKGFWPAVIDLCHKSKRPIIMTCNDSSQIPFDHLNIQSTIYLDEPEKENLLPYLQLICYSENGIVEPYDLEFLCELYHYDTRKMIDTLQLWLDSDNRHLFAKVMGFNDLLSNEDSDGLLLLMDRLKGSSGQIKELCIKYYKQEKKQDVKKEVMGIHSICKMMESAAYADAWVGLTAKQRHQIYDIDQYDDKADMMNNNYFFVYKNPTNLDRCELGEIIENSISVMNLPCTSNNLSACSSHWEHLCDQSKDRLNECIEIVSPLLNCPLIDQKLIMMEYMPNIRSMCLFDQGVADGMETRTLQRKSLSVCPKCNEKCLKEEGEIVRAFNHVYHYKCFICEDCQEPVAKKYYAIPCEEKNRTSRKKLVVCEYHHLKRLGLICLKCNKPITTPEQKFHPQCIQCPLCVTPTVSQYEHKGTSYCRLHYSLIPDTHCNGCDQAILKQFVEHRDIPNKIWHPECYMIFKFWSIKLAPNNDSSSNLDVIDIQNQLHQKVNRVWTDLSSFEESSANCISDMLLNVAAGAYLEGIRMANQFIMHLHVLFSALDGINTHSHQDIDCHTEAHLVCKQMIRFFQLLTVPSKSDIGITQELLSLVTGLAQNLKSLIRIGLDAALHLERDLGVQNAIPQFLNQLLELEKKRVWIAGRYWFKDPPLADQDYLTSTTAGQCDSCHLLIEDTDCYQNSAQHLRWHPSCFSCSTCSIPLDQNSALLNNATLYCQACCTTDAQNCTHVTLLQQYLYNLKLFLARLSSLSSSSTSTTFIGAVDLQKKSPNDLIMPETKRQRSILRMLGHRSQPQPPKSDLNRLQSVQLGQIQRTSSTTLEEISKFANKKNSNKLMISTDNTSCQTSPISPMPLSPGPMSPKTTNRLTSSIRRTFSTNSYSPTTKQRISLYGVFDRRKARRASVLTLDDAGQTTTKIIYLPTLTPMQDFIVRHVSLITIQPLLIPPHSLDELIDLIELNKSKKRHLDSNHHHHHNPASALWSKLITHIKTSKPTTNVNNQKLSTNKTFGVPLSLLVIRNHQEQETVQGVTLRDFAPAMAACFSDNALIPIFVKSCIMAILQSDMSIEGVFRKNGNIRHLRDISETIDNTNSTQYEHLLSSENPVQLASLLKRFLRELPEPLMTFSLYKLFVECGKSLPQRVSSDRKKLLHLACCLLPKPNRDTMLLLFTSLKWVATFSDDNKMDIHNLACVIAPNILYDKASRDARVTADLRNGAREEINVIETLIREVDQLSVVPSDLTLLSLQDNVNQDMSDLNSRYFIRHYTQLLADLNNRKSKSENNSPVSTKGASKKLTQSSLLLKHQIGVPKAKDITTPPTKGRRTSWILGLTKK</sequence>
<dbReference type="PANTHER" id="PTHR23389:SF21">
    <property type="entry name" value="ATPASE FAMILY AAA DOMAIN-CONTAINING PROTEIN 5"/>
    <property type="match status" value="1"/>
</dbReference>
<dbReference type="Pfam" id="PF00620">
    <property type="entry name" value="RhoGAP"/>
    <property type="match status" value="1"/>
</dbReference>
<proteinExistence type="predicted"/>
<dbReference type="InterPro" id="IPR003959">
    <property type="entry name" value="ATPase_AAA_core"/>
</dbReference>
<dbReference type="EMBL" id="BAABUK010000007">
    <property type="protein sequence ID" value="GAA5810546.1"/>
    <property type="molecule type" value="Genomic_DNA"/>
</dbReference>
<dbReference type="PROSITE" id="PS50023">
    <property type="entry name" value="LIM_DOMAIN_2"/>
    <property type="match status" value="2"/>
</dbReference>
<accession>A0ABP9YUM5</accession>
<comment type="caution">
    <text evidence="7">The sequence shown here is derived from an EMBL/GenBank/DDBJ whole genome shotgun (WGS) entry which is preliminary data.</text>
</comment>
<keyword evidence="3" id="KW-0440">LIM domain</keyword>
<keyword evidence="8" id="KW-1185">Reference proteome</keyword>
<evidence type="ECO:0000259" key="6">
    <source>
        <dbReference type="PROSITE" id="PS50238"/>
    </source>
</evidence>
<dbReference type="PANTHER" id="PTHR23389">
    <property type="entry name" value="CHROMOSOME TRANSMISSION FIDELITY FACTOR 18"/>
    <property type="match status" value="1"/>
</dbReference>
<keyword evidence="2 3" id="KW-0862">Zinc</keyword>
<name>A0ABP9YUM5_9FUNG</name>
<dbReference type="InterPro" id="IPR027417">
    <property type="entry name" value="P-loop_NTPase"/>
</dbReference>
<dbReference type="SUPFAM" id="SSF57716">
    <property type="entry name" value="Glucocorticoid receptor-like (DNA-binding domain)"/>
    <property type="match status" value="1"/>
</dbReference>
<evidence type="ECO:0000313" key="7">
    <source>
        <dbReference type="EMBL" id="GAA5810546.1"/>
    </source>
</evidence>
<reference evidence="7 8" key="1">
    <citation type="submission" date="2024-04" db="EMBL/GenBank/DDBJ databases">
        <title>genome sequences of Mucor flavus KT1a and Helicostylum pulchrum KT1b strains isolated from the surface of a dry-aged beef.</title>
        <authorList>
            <person name="Toyotome T."/>
            <person name="Hosono M."/>
            <person name="Torimaru M."/>
            <person name="Fukuda K."/>
            <person name="Mikami N."/>
        </authorList>
    </citation>
    <scope>NUCLEOTIDE SEQUENCE [LARGE SCALE GENOMIC DNA]</scope>
    <source>
        <strain evidence="7 8">KT1a</strain>
    </source>
</reference>
<feature type="domain" description="Rho-GAP" evidence="6">
    <location>
        <begin position="1444"/>
        <end position="1648"/>
    </location>
</feature>
<dbReference type="Pfam" id="PF00412">
    <property type="entry name" value="LIM"/>
    <property type="match status" value="1"/>
</dbReference>
<dbReference type="SUPFAM" id="SSF48350">
    <property type="entry name" value="GTPase activation domain, GAP"/>
    <property type="match status" value="1"/>
</dbReference>
<evidence type="ECO:0000256" key="3">
    <source>
        <dbReference type="PROSITE-ProRule" id="PRU00125"/>
    </source>
</evidence>
<gene>
    <name evidence="7" type="ORF">MFLAVUS_003969</name>
</gene>
<dbReference type="InterPro" id="IPR000198">
    <property type="entry name" value="RhoGAP_dom"/>
</dbReference>
<dbReference type="SUPFAM" id="SSF52540">
    <property type="entry name" value="P-loop containing nucleoside triphosphate hydrolases"/>
    <property type="match status" value="1"/>
</dbReference>
<feature type="region of interest" description="Disordered" evidence="4">
    <location>
        <begin position="1687"/>
        <end position="1707"/>
    </location>
</feature>
<keyword evidence="1 3" id="KW-0479">Metal-binding</keyword>
<dbReference type="SMART" id="SM00324">
    <property type="entry name" value="RhoGAP"/>
    <property type="match status" value="1"/>
</dbReference>
<feature type="compositionally biased region" description="Basic and acidic residues" evidence="4">
    <location>
        <begin position="50"/>
        <end position="60"/>
    </location>
</feature>
<dbReference type="InterPro" id="IPR008936">
    <property type="entry name" value="Rho_GTPase_activation_prot"/>
</dbReference>
<dbReference type="InterPro" id="IPR001781">
    <property type="entry name" value="Znf_LIM"/>
</dbReference>
<dbReference type="CDD" id="cd08368">
    <property type="entry name" value="LIM"/>
    <property type="match status" value="1"/>
</dbReference>
<feature type="domain" description="LIM zinc-binding" evidence="5">
    <location>
        <begin position="1079"/>
        <end position="1141"/>
    </location>
</feature>
<feature type="compositionally biased region" description="Polar residues" evidence="4">
    <location>
        <begin position="1694"/>
        <end position="1703"/>
    </location>
</feature>
<dbReference type="PROSITE" id="PS00478">
    <property type="entry name" value="LIM_DOMAIN_1"/>
    <property type="match status" value="2"/>
</dbReference>
<evidence type="ECO:0000256" key="1">
    <source>
        <dbReference type="ARBA" id="ARBA00022723"/>
    </source>
</evidence>
<dbReference type="Proteomes" id="UP001473302">
    <property type="component" value="Unassembled WGS sequence"/>
</dbReference>
<dbReference type="Gene3D" id="1.10.555.10">
    <property type="entry name" value="Rho GTPase activation protein"/>
    <property type="match status" value="1"/>
</dbReference>
<dbReference type="Pfam" id="PF00004">
    <property type="entry name" value="AAA"/>
    <property type="match status" value="1"/>
</dbReference>
<protein>
    <submittedName>
        <fullName evidence="7">Uncharacterized protein</fullName>
    </submittedName>
</protein>
<evidence type="ECO:0000313" key="8">
    <source>
        <dbReference type="Proteomes" id="UP001473302"/>
    </source>
</evidence>
<dbReference type="SMART" id="SM00132">
    <property type="entry name" value="LIM"/>
    <property type="match status" value="2"/>
</dbReference>